<name>J9F875_WUCBA</name>
<evidence type="ECO:0000313" key="2">
    <source>
        <dbReference type="EMBL" id="EJW83539.1"/>
    </source>
</evidence>
<proteinExistence type="predicted"/>
<sequence>MNLIVQHVIEKVEKGPRSNLLLALNLVSSDWSMFLRINEASALVESAAENISEVAISTFFYILPAAVLVMLYSRCDVEISSEVELSQRFIHWLKKMIRTDSEAEILFSCIRTPFLSPKDREIIREKCVGLPKSVDNLFLSTHIYITTLFITYNNHFSSQYPILPTMIASNTAKLPLLFD</sequence>
<dbReference type="Pfam" id="PF07707">
    <property type="entry name" value="BACK"/>
    <property type="match status" value="1"/>
</dbReference>
<dbReference type="Gene3D" id="1.25.40.420">
    <property type="match status" value="1"/>
</dbReference>
<reference evidence="3" key="1">
    <citation type="submission" date="2012-08" db="EMBL/GenBank/DDBJ databases">
        <title>The Genome Sequence of Wuchereria bancrofti.</title>
        <authorList>
            <person name="Nutman T.B."/>
            <person name="Fink D.L."/>
            <person name="Russ C."/>
            <person name="Young S."/>
            <person name="Zeng Q."/>
            <person name="Koehrsen M."/>
            <person name="Alvarado L."/>
            <person name="Berlin A."/>
            <person name="Chapman S.B."/>
            <person name="Chen Z."/>
            <person name="Freedman E."/>
            <person name="Gellesch M."/>
            <person name="Goldberg J."/>
            <person name="Griggs A."/>
            <person name="Gujja S."/>
            <person name="Heilman E.R."/>
            <person name="Heiman D."/>
            <person name="Hepburn T."/>
            <person name="Howarth C."/>
            <person name="Jen D."/>
            <person name="Larson L."/>
            <person name="Lewis B."/>
            <person name="Mehta T."/>
            <person name="Park D."/>
            <person name="Pearson M."/>
            <person name="Roberts A."/>
            <person name="Saif S."/>
            <person name="Shea T."/>
            <person name="Shenoy N."/>
            <person name="Sisk P."/>
            <person name="Stolte C."/>
            <person name="Sykes S."/>
            <person name="Walk T."/>
            <person name="White J."/>
            <person name="Yandava C."/>
            <person name="Haas B."/>
            <person name="Henn M.R."/>
            <person name="Nusbaum C."/>
            <person name="Birren B."/>
        </authorList>
    </citation>
    <scope>NUCLEOTIDE SEQUENCE [LARGE SCALE GENOMIC DNA]</scope>
    <source>
        <strain evidence="3">NA</strain>
    </source>
</reference>
<feature type="domain" description="BACK" evidence="1">
    <location>
        <begin position="46"/>
        <end position="118"/>
    </location>
</feature>
<dbReference type="InterPro" id="IPR011705">
    <property type="entry name" value="BACK"/>
</dbReference>
<evidence type="ECO:0000313" key="3">
    <source>
        <dbReference type="Proteomes" id="UP000004810"/>
    </source>
</evidence>
<evidence type="ECO:0000259" key="1">
    <source>
        <dbReference type="Pfam" id="PF07707"/>
    </source>
</evidence>
<dbReference type="Proteomes" id="UP000004810">
    <property type="component" value="Unassembled WGS sequence"/>
</dbReference>
<dbReference type="AlphaFoldDB" id="J9F875"/>
<accession>J9F875</accession>
<comment type="caution">
    <text evidence="2">The sequence shown here is derived from an EMBL/GenBank/DDBJ whole genome shotgun (WGS) entry which is preliminary data.</text>
</comment>
<organism evidence="2 3">
    <name type="scientific">Wuchereria bancrofti</name>
    <dbReference type="NCBI Taxonomy" id="6293"/>
    <lineage>
        <taxon>Eukaryota</taxon>
        <taxon>Metazoa</taxon>
        <taxon>Ecdysozoa</taxon>
        <taxon>Nematoda</taxon>
        <taxon>Chromadorea</taxon>
        <taxon>Rhabditida</taxon>
        <taxon>Spirurina</taxon>
        <taxon>Spiruromorpha</taxon>
        <taxon>Filarioidea</taxon>
        <taxon>Onchocercidae</taxon>
        <taxon>Wuchereria</taxon>
    </lineage>
</organism>
<protein>
    <recommendedName>
        <fullName evidence="1">BACK domain-containing protein</fullName>
    </recommendedName>
</protein>
<gene>
    <name evidence="2" type="ORF">WUBG_05553</name>
</gene>
<dbReference type="EMBL" id="ADBV01002137">
    <property type="protein sequence ID" value="EJW83539.1"/>
    <property type="molecule type" value="Genomic_DNA"/>
</dbReference>